<dbReference type="EMBL" id="MZGX01000016">
    <property type="protein sequence ID" value="OPX43550.1"/>
    <property type="molecule type" value="Genomic_DNA"/>
</dbReference>
<dbReference type="RefSeq" id="WP_080064915.1">
    <property type="nucleotide sequence ID" value="NZ_MZGX01000016.1"/>
</dbReference>
<dbReference type="GO" id="GO:0016787">
    <property type="term" value="F:hydrolase activity"/>
    <property type="evidence" value="ECO:0007669"/>
    <property type="project" value="UniProtKB-KW"/>
</dbReference>
<evidence type="ECO:0000313" key="2">
    <source>
        <dbReference type="EMBL" id="OPX43550.1"/>
    </source>
</evidence>
<dbReference type="EC" id="3.-.-.-" evidence="2"/>
<reference evidence="2 3" key="1">
    <citation type="submission" date="2017-03" db="EMBL/GenBank/DDBJ databases">
        <title>Genome sequence of Clostridium hungatei DSM 14427.</title>
        <authorList>
            <person name="Poehlein A."/>
            <person name="Daniel R."/>
        </authorList>
    </citation>
    <scope>NUCLEOTIDE SEQUENCE [LARGE SCALE GENOMIC DNA]</scope>
    <source>
        <strain evidence="2 3">DSM 14427</strain>
    </source>
</reference>
<dbReference type="InterPro" id="IPR052533">
    <property type="entry name" value="WalJ/YycJ-like"/>
</dbReference>
<proteinExistence type="predicted"/>
<accession>A0A1V4SI55</accession>
<dbReference type="OrthoDB" id="9781189at2"/>
<keyword evidence="3" id="KW-1185">Reference proteome</keyword>
<dbReference type="PANTHER" id="PTHR47619:SF1">
    <property type="entry name" value="EXODEOXYRIBONUCLEASE WALJ"/>
    <property type="match status" value="1"/>
</dbReference>
<keyword evidence="2" id="KW-0378">Hydrolase</keyword>
<dbReference type="STRING" id="48256.CLHUN_24880"/>
<dbReference type="SMART" id="SM00849">
    <property type="entry name" value="Lactamase_B"/>
    <property type="match status" value="1"/>
</dbReference>
<comment type="caution">
    <text evidence="2">The sequence shown here is derived from an EMBL/GenBank/DDBJ whole genome shotgun (WGS) entry which is preliminary data.</text>
</comment>
<feature type="domain" description="Metallo-beta-lactamase" evidence="1">
    <location>
        <begin position="12"/>
        <end position="190"/>
    </location>
</feature>
<name>A0A1V4SI55_RUMHU</name>
<dbReference type="Proteomes" id="UP000191554">
    <property type="component" value="Unassembled WGS sequence"/>
</dbReference>
<dbReference type="SUPFAM" id="SSF56281">
    <property type="entry name" value="Metallo-hydrolase/oxidoreductase"/>
    <property type="match status" value="1"/>
</dbReference>
<dbReference type="Gene3D" id="3.60.15.10">
    <property type="entry name" value="Ribonuclease Z/Hydroxyacylglutathione hydrolase-like"/>
    <property type="match status" value="1"/>
</dbReference>
<dbReference type="Pfam" id="PF12706">
    <property type="entry name" value="Lactamase_B_2"/>
    <property type="match status" value="1"/>
</dbReference>
<dbReference type="AlphaFoldDB" id="A0A1V4SI55"/>
<dbReference type="PANTHER" id="PTHR47619">
    <property type="entry name" value="METALLO-HYDROLASE YYCJ-RELATED"/>
    <property type="match status" value="1"/>
</dbReference>
<dbReference type="InterPro" id="IPR001279">
    <property type="entry name" value="Metallo-B-lactamas"/>
</dbReference>
<sequence>MIKFCSLFSGSSGNALFIGTERTKILIDAGLSGKRILEALCSIGENPAELSAILISHEHVDHVRGAGIISRKQDIPIYANERTWNAMEYGLGPVKLENRVCFSTGESFEIGDICVRPFSIPHDAAEPVGYNFFAGGRRITTATDIGHMNKELLSYIEGNDLLLLESNHDVEMLKVGPYPWSLKKRIMGDHGHLSNEMAAKCIAYLAERGCRNFILGHLSHENNFPELAYQTTLNALTEKQIVVGGDVSLEVAGRDRTGRVNIL</sequence>
<organism evidence="2 3">
    <name type="scientific">Ruminiclostridium hungatei</name>
    <name type="common">Clostridium hungatei</name>
    <dbReference type="NCBI Taxonomy" id="48256"/>
    <lineage>
        <taxon>Bacteria</taxon>
        <taxon>Bacillati</taxon>
        <taxon>Bacillota</taxon>
        <taxon>Clostridia</taxon>
        <taxon>Eubacteriales</taxon>
        <taxon>Oscillospiraceae</taxon>
        <taxon>Ruminiclostridium</taxon>
    </lineage>
</organism>
<dbReference type="InterPro" id="IPR036866">
    <property type="entry name" value="RibonucZ/Hydroxyglut_hydro"/>
</dbReference>
<evidence type="ECO:0000313" key="3">
    <source>
        <dbReference type="Proteomes" id="UP000191554"/>
    </source>
</evidence>
<gene>
    <name evidence="2" type="primary">yycJ</name>
    <name evidence="2" type="ORF">CLHUN_24880</name>
</gene>
<evidence type="ECO:0000259" key="1">
    <source>
        <dbReference type="SMART" id="SM00849"/>
    </source>
</evidence>
<protein>
    <submittedName>
        <fullName evidence="2">Putative metallo-hydrolase YycJ</fullName>
        <ecNumber evidence="2">3.-.-.-</ecNumber>
    </submittedName>
</protein>